<feature type="region of interest" description="Disordered" evidence="1">
    <location>
        <begin position="563"/>
        <end position="606"/>
    </location>
</feature>
<feature type="compositionally biased region" description="Basic and acidic residues" evidence="1">
    <location>
        <begin position="563"/>
        <end position="574"/>
    </location>
</feature>
<feature type="region of interest" description="Disordered" evidence="1">
    <location>
        <begin position="696"/>
        <end position="738"/>
    </location>
</feature>
<feature type="compositionally biased region" description="Basic and acidic residues" evidence="1">
    <location>
        <begin position="594"/>
        <end position="606"/>
    </location>
</feature>
<evidence type="ECO:0008006" key="4">
    <source>
        <dbReference type="Google" id="ProtNLM"/>
    </source>
</evidence>
<accession>A0A4Q4T2S7</accession>
<name>A0A4Q4T2S7_9PEZI</name>
<dbReference type="STRING" id="155417.A0A4Q4T2S7"/>
<keyword evidence="3" id="KW-1185">Reference proteome</keyword>
<sequence length="738" mass="80554">MRTAKGSLAAPRVFFGSQKLFAKSFWSILRSPASMSGNEESAASSDVAPGSRASKYSKLLALMDADAADEQQNPGLSHQELAQDFSNAPIFTAAVDKFVNSALSPGEQTSELVPQYGLIGSRVDLGGTTASREDGLVIGNVNVPWSAFICGSQGAGKSHTLCCLLENALVTNNDAGALPHPLAGMVMHYDSYSNHNTTQVCEAAYLCSSCIPVTVLVSPSNIWAMKRLYSNLPGLAPGGPQPKVVPLYLDEHQLDVSRILKLMAVDPAADRTPLYMEVVMNIVREMAMEGSPFTYTRFRKRLADTTWVRGQETPLNLRLQLLDSFITPSPMTKSTRPAPSPGNIWAFEPGSLTIVDLSDPFISSDEACTLFSICLSIFLEERHKCGRIVALDEAHKFLAQSGEARVLTNELVSVIRQQRHTGTRVVIATQEPTLSPELIALANATFVHRFLSPSWYEALKKHLAGADNQDPGSQNSLFRTIVGLRTGQALLFCPTAQMDVVDGSPGTGGGRWARSLNDGYINIRIRKRLTMDGGKSITATDVFANPTPQPVTDDVPMYFVKPAAKDSGKSQGKEKKLKKSKESAASTSYGVDENISHDGETSGGKEVDEALQKTVAGQGSPTYQDVIEEGKRRAFCIFHSDSSWKSLTSRPKGERSEFFKAMEDGLELKPSTISSNGELKSRLNVAIDQHLKQLRKVHQAEKKAKENDKKGEKEKEEMEIVKKEGKRKAEEERVKRQA</sequence>
<feature type="compositionally biased region" description="Basic and acidic residues" evidence="1">
    <location>
        <begin position="698"/>
        <end position="738"/>
    </location>
</feature>
<comment type="caution">
    <text evidence="2">The sequence shown here is derived from an EMBL/GenBank/DDBJ whole genome shotgun (WGS) entry which is preliminary data.</text>
</comment>
<dbReference type="EMBL" id="QJNU01000475">
    <property type="protein sequence ID" value="RYO98098.1"/>
    <property type="molecule type" value="Genomic_DNA"/>
</dbReference>
<gene>
    <name evidence="2" type="ORF">DL764_007199</name>
</gene>
<dbReference type="Proteomes" id="UP000293360">
    <property type="component" value="Unassembled WGS sequence"/>
</dbReference>
<proteinExistence type="predicted"/>
<dbReference type="AlphaFoldDB" id="A0A4Q4T2S7"/>
<evidence type="ECO:0000256" key="1">
    <source>
        <dbReference type="SAM" id="MobiDB-lite"/>
    </source>
</evidence>
<organism evidence="2 3">
    <name type="scientific">Monosporascus ibericus</name>
    <dbReference type="NCBI Taxonomy" id="155417"/>
    <lineage>
        <taxon>Eukaryota</taxon>
        <taxon>Fungi</taxon>
        <taxon>Dikarya</taxon>
        <taxon>Ascomycota</taxon>
        <taxon>Pezizomycotina</taxon>
        <taxon>Sordariomycetes</taxon>
        <taxon>Xylariomycetidae</taxon>
        <taxon>Xylariales</taxon>
        <taxon>Xylariales incertae sedis</taxon>
        <taxon>Monosporascus</taxon>
    </lineage>
</organism>
<dbReference type="Gene3D" id="3.40.50.300">
    <property type="entry name" value="P-loop containing nucleotide triphosphate hydrolases"/>
    <property type="match status" value="1"/>
</dbReference>
<evidence type="ECO:0000313" key="3">
    <source>
        <dbReference type="Proteomes" id="UP000293360"/>
    </source>
</evidence>
<protein>
    <recommendedName>
        <fullName evidence="4">Zona occludens toxin N-terminal domain-containing protein</fullName>
    </recommendedName>
</protein>
<evidence type="ECO:0000313" key="2">
    <source>
        <dbReference type="EMBL" id="RYO98098.1"/>
    </source>
</evidence>
<dbReference type="OrthoDB" id="2316594at2759"/>
<reference evidence="2 3" key="1">
    <citation type="submission" date="2018-06" db="EMBL/GenBank/DDBJ databases">
        <title>Complete Genomes of Monosporascus.</title>
        <authorList>
            <person name="Robinson A.J."/>
            <person name="Natvig D.O."/>
        </authorList>
    </citation>
    <scope>NUCLEOTIDE SEQUENCE [LARGE SCALE GENOMIC DNA]</scope>
    <source>
        <strain evidence="2 3">CBS 110550</strain>
    </source>
</reference>
<dbReference type="InterPro" id="IPR027417">
    <property type="entry name" value="P-loop_NTPase"/>
</dbReference>
<dbReference type="SUPFAM" id="SSF52540">
    <property type="entry name" value="P-loop containing nucleoside triphosphate hydrolases"/>
    <property type="match status" value="1"/>
</dbReference>